<evidence type="ECO:0000313" key="2">
    <source>
        <dbReference type="Proteomes" id="UP001146067"/>
    </source>
</evidence>
<dbReference type="Proteomes" id="UP001146067">
    <property type="component" value="Unassembled WGS sequence"/>
</dbReference>
<proteinExistence type="predicted"/>
<gene>
    <name evidence="1" type="ORF">O1R50_25810</name>
</gene>
<comment type="caution">
    <text evidence="1">The sequence shown here is derived from an EMBL/GenBank/DDBJ whole genome shotgun (WGS) entry which is preliminary data.</text>
</comment>
<dbReference type="InterPro" id="IPR036894">
    <property type="entry name" value="YbaB-like_sf"/>
</dbReference>
<dbReference type="InterPro" id="IPR004401">
    <property type="entry name" value="YbaB/EbfC"/>
</dbReference>
<dbReference type="EMBL" id="JAPZVP010000036">
    <property type="protein sequence ID" value="MDA1363055.1"/>
    <property type="molecule type" value="Genomic_DNA"/>
</dbReference>
<dbReference type="Pfam" id="PF02575">
    <property type="entry name" value="YbaB_DNA_bd"/>
    <property type="match status" value="1"/>
</dbReference>
<dbReference type="GO" id="GO:0003677">
    <property type="term" value="F:DNA binding"/>
    <property type="evidence" value="ECO:0007669"/>
    <property type="project" value="InterPro"/>
</dbReference>
<name>A0A9X3T6P4_9ACTN</name>
<dbReference type="AlphaFoldDB" id="A0A9X3T6P4"/>
<protein>
    <submittedName>
        <fullName evidence="1">YbaB/EbfC family nucleoid-associated protein</fullName>
    </submittedName>
</protein>
<dbReference type="SUPFAM" id="SSF82607">
    <property type="entry name" value="YbaB-like"/>
    <property type="match status" value="1"/>
</dbReference>
<accession>A0A9X3T6P4</accession>
<sequence>MENPLLDTEAARQRLMRWKENADKRAEQTQEVAARLQELRVTVRDENATVEITVDASGAVVDVQFGYRIQRQDPEYTRRTFLEVHAEAKRQLAEAAREAVAEVLGTDSQTAQAMQGAFRPGGSVS</sequence>
<organism evidence="1 2">
    <name type="scientific">Glycomyces luteolus</name>
    <dbReference type="NCBI Taxonomy" id="2670330"/>
    <lineage>
        <taxon>Bacteria</taxon>
        <taxon>Bacillati</taxon>
        <taxon>Actinomycetota</taxon>
        <taxon>Actinomycetes</taxon>
        <taxon>Glycomycetales</taxon>
        <taxon>Glycomycetaceae</taxon>
        <taxon>Glycomyces</taxon>
    </lineage>
</organism>
<evidence type="ECO:0000313" key="1">
    <source>
        <dbReference type="EMBL" id="MDA1363055.1"/>
    </source>
</evidence>
<keyword evidence="2" id="KW-1185">Reference proteome</keyword>
<reference evidence="1" key="1">
    <citation type="submission" date="2022-12" db="EMBL/GenBank/DDBJ databases">
        <title>Gycomyces niveus sp.nov.,a novel actinomycete isolated from soil in Shouguan.</title>
        <authorList>
            <person name="Yang X."/>
        </authorList>
    </citation>
    <scope>NUCLEOTIDE SEQUENCE</scope>
    <source>
        <strain evidence="1">NEAU-A15</strain>
    </source>
</reference>
<dbReference type="RefSeq" id="WP_270113141.1">
    <property type="nucleotide sequence ID" value="NZ_JAPZVP010000036.1"/>
</dbReference>
<dbReference type="Gene3D" id="3.30.1310.10">
    <property type="entry name" value="Nucleoid-associated protein YbaB-like domain"/>
    <property type="match status" value="1"/>
</dbReference>